<gene>
    <name evidence="2" type="ORF">BWI75_05075</name>
</gene>
<evidence type="ECO:0000313" key="2">
    <source>
        <dbReference type="EMBL" id="MUL35738.1"/>
    </source>
</evidence>
<keyword evidence="3" id="KW-1185">Reference proteome</keyword>
<dbReference type="AlphaFoldDB" id="A0A6N8FRE9"/>
<accession>A0A6N8FRE9</accession>
<dbReference type="Pfam" id="PF14325">
    <property type="entry name" value="DUF4383"/>
    <property type="match status" value="1"/>
</dbReference>
<sequence>MTKIRYFALITGILFLLLGIAGFIPGLVTLPAGAPTVAVDAPRLALDSGYGYVLGLFPTNSLHNAVHIVVGLLGIAAYTSASGALVFTRGYAIAYALIALMGLFPFSNTTFGVMPIYGNNVWLNGITAAIAAYLGFSKPIETSTSSTPDNV</sequence>
<keyword evidence="1" id="KW-1133">Transmembrane helix</keyword>
<dbReference type="EMBL" id="NAPY01000005">
    <property type="protein sequence ID" value="MUL35738.1"/>
    <property type="molecule type" value="Genomic_DNA"/>
</dbReference>
<keyword evidence="1" id="KW-0812">Transmembrane</keyword>
<protein>
    <recommendedName>
        <fullName evidence="4">DUF4383 domain-containing protein</fullName>
    </recommendedName>
</protein>
<name>A0A6N8FRE9_9CHRO</name>
<evidence type="ECO:0000256" key="1">
    <source>
        <dbReference type="SAM" id="Phobius"/>
    </source>
</evidence>
<comment type="caution">
    <text evidence="2">The sequence shown here is derived from an EMBL/GenBank/DDBJ whole genome shotgun (WGS) entry which is preliminary data.</text>
</comment>
<evidence type="ECO:0008006" key="4">
    <source>
        <dbReference type="Google" id="ProtNLM"/>
    </source>
</evidence>
<organism evidence="2 3">
    <name type="scientific">Gloeocapsopsis dulcis AAB1 = 1H9</name>
    <dbReference type="NCBI Taxonomy" id="1433147"/>
    <lineage>
        <taxon>Bacteria</taxon>
        <taxon>Bacillati</taxon>
        <taxon>Cyanobacteriota</taxon>
        <taxon>Cyanophyceae</taxon>
        <taxon>Oscillatoriophycideae</taxon>
        <taxon>Chroococcales</taxon>
        <taxon>Chroococcaceae</taxon>
        <taxon>Gloeocapsopsis</taxon>
        <taxon>Gloeocapsopsis dulcis</taxon>
    </lineage>
</organism>
<dbReference type="Proteomes" id="UP000441797">
    <property type="component" value="Unassembled WGS sequence"/>
</dbReference>
<reference evidence="2 3" key="1">
    <citation type="journal article" date="2019" name="Front. Microbiol.">
        <title>Genomic Features for Desiccation Tolerance and Sugar Biosynthesis in the Extremophile Gloeocapsopsis sp. UTEX B3054.</title>
        <authorList>
            <person name="Urrejola C."/>
            <person name="Alcorta J."/>
            <person name="Salas L."/>
            <person name="Vasquez M."/>
            <person name="Polz M.F."/>
            <person name="Vicuna R."/>
            <person name="Diez B."/>
        </authorList>
    </citation>
    <scope>NUCLEOTIDE SEQUENCE [LARGE SCALE GENOMIC DNA]</scope>
    <source>
        <strain evidence="2 3">1H9</strain>
    </source>
</reference>
<keyword evidence="1" id="KW-0472">Membrane</keyword>
<proteinExistence type="predicted"/>
<evidence type="ECO:0000313" key="3">
    <source>
        <dbReference type="Proteomes" id="UP000441797"/>
    </source>
</evidence>
<feature type="transmembrane region" description="Helical" evidence="1">
    <location>
        <begin position="62"/>
        <end position="79"/>
    </location>
</feature>